<feature type="transmembrane region" description="Helical" evidence="1">
    <location>
        <begin position="112"/>
        <end position="129"/>
    </location>
</feature>
<feature type="transmembrane region" description="Helical" evidence="1">
    <location>
        <begin position="80"/>
        <end position="100"/>
    </location>
</feature>
<dbReference type="RefSeq" id="WP_169944078.1">
    <property type="nucleotide sequence ID" value="NZ_CP053015.1"/>
</dbReference>
<feature type="transmembrane region" description="Helical" evidence="1">
    <location>
        <begin position="251"/>
        <end position="271"/>
    </location>
</feature>
<dbReference type="SUPFAM" id="SSF103481">
    <property type="entry name" value="Multidrug resistance efflux transporter EmrE"/>
    <property type="match status" value="2"/>
</dbReference>
<dbReference type="AlphaFoldDB" id="A0A6M4ATG8"/>
<feature type="transmembrane region" description="Helical" evidence="1">
    <location>
        <begin position="12"/>
        <end position="31"/>
    </location>
</feature>
<organism evidence="3 4">
    <name type="scientific">Sphingomonas lacunae</name>
    <dbReference type="NCBI Taxonomy" id="2698828"/>
    <lineage>
        <taxon>Bacteria</taxon>
        <taxon>Pseudomonadati</taxon>
        <taxon>Pseudomonadota</taxon>
        <taxon>Alphaproteobacteria</taxon>
        <taxon>Sphingomonadales</taxon>
        <taxon>Sphingomonadaceae</taxon>
        <taxon>Sphingomonas</taxon>
    </lineage>
</organism>
<feature type="domain" description="EamA" evidence="2">
    <location>
        <begin position="16"/>
        <end position="152"/>
    </location>
</feature>
<dbReference type="Proteomes" id="UP000503018">
    <property type="component" value="Chromosome"/>
</dbReference>
<keyword evidence="1" id="KW-1133">Transmembrane helix</keyword>
<feature type="transmembrane region" description="Helical" evidence="1">
    <location>
        <begin position="135"/>
        <end position="151"/>
    </location>
</feature>
<protein>
    <submittedName>
        <fullName evidence="3">DMT family transporter</fullName>
    </submittedName>
</protein>
<proteinExistence type="predicted"/>
<feature type="domain" description="EamA" evidence="2">
    <location>
        <begin position="164"/>
        <end position="295"/>
    </location>
</feature>
<feature type="transmembrane region" description="Helical" evidence="1">
    <location>
        <begin position="163"/>
        <end position="181"/>
    </location>
</feature>
<feature type="transmembrane region" description="Helical" evidence="1">
    <location>
        <begin position="226"/>
        <end position="245"/>
    </location>
</feature>
<reference evidence="3 4" key="1">
    <citation type="submission" date="2020-01" db="EMBL/GenBank/DDBJ databases">
        <title>Sphingomonas sp. strain CSW-10.</title>
        <authorList>
            <person name="Chen W.-M."/>
        </authorList>
    </citation>
    <scope>NUCLEOTIDE SEQUENCE [LARGE SCALE GENOMIC DNA]</scope>
    <source>
        <strain evidence="3 4">CSW-10</strain>
    </source>
</reference>
<feature type="transmembrane region" description="Helical" evidence="1">
    <location>
        <begin position="193"/>
        <end position="214"/>
    </location>
</feature>
<feature type="transmembrane region" description="Helical" evidence="1">
    <location>
        <begin position="43"/>
        <end position="60"/>
    </location>
</feature>
<dbReference type="InterPro" id="IPR037185">
    <property type="entry name" value="EmrE-like"/>
</dbReference>
<evidence type="ECO:0000259" key="2">
    <source>
        <dbReference type="Pfam" id="PF00892"/>
    </source>
</evidence>
<name>A0A6M4ATG8_9SPHN</name>
<keyword evidence="1" id="KW-0472">Membrane</keyword>
<dbReference type="PANTHER" id="PTHR22911">
    <property type="entry name" value="ACYL-MALONYL CONDENSING ENZYME-RELATED"/>
    <property type="match status" value="1"/>
</dbReference>
<dbReference type="KEGG" id="slan:GV829_04080"/>
<gene>
    <name evidence="3" type="ORF">GV829_04080</name>
</gene>
<sequence length="309" mass="32264">MTRDAQRSSGSPLAFVALLGGNAALAFGPAFVREADVGPVAAAFWRLALALPLLLAFAAWQWRSLSRKAGAPLPWPTGSVWGLALLGGVFFAADLGSWHLGILQTKMANATLFGNAASLILAVTTLLLARRLPRGFEGLALVLAFAGAVLLMTESSQQGQARLIGDLLCLLAGVLYAGYVLAMQRARDSLPSWPTLALSSAAGIVPLFLFATLLGERIIPGDWTAVLLLALTSQIIGQGLLIWSLPHFSALVVGLTLLSQPAIAAMAGWILYEERLSAIDLVGGLMVAVALVLIRLPQGGGNATAEPAR</sequence>
<dbReference type="PANTHER" id="PTHR22911:SF76">
    <property type="entry name" value="EAMA DOMAIN-CONTAINING PROTEIN"/>
    <property type="match status" value="1"/>
</dbReference>
<evidence type="ECO:0000313" key="4">
    <source>
        <dbReference type="Proteomes" id="UP000503018"/>
    </source>
</evidence>
<dbReference type="Pfam" id="PF00892">
    <property type="entry name" value="EamA"/>
    <property type="match status" value="2"/>
</dbReference>
<keyword evidence="1" id="KW-0812">Transmembrane</keyword>
<dbReference type="GO" id="GO:0016020">
    <property type="term" value="C:membrane"/>
    <property type="evidence" value="ECO:0007669"/>
    <property type="project" value="InterPro"/>
</dbReference>
<evidence type="ECO:0000313" key="3">
    <source>
        <dbReference type="EMBL" id="QJQ31720.1"/>
    </source>
</evidence>
<evidence type="ECO:0000256" key="1">
    <source>
        <dbReference type="SAM" id="Phobius"/>
    </source>
</evidence>
<keyword evidence="4" id="KW-1185">Reference proteome</keyword>
<dbReference type="EMBL" id="CP053015">
    <property type="protein sequence ID" value="QJQ31720.1"/>
    <property type="molecule type" value="Genomic_DNA"/>
</dbReference>
<accession>A0A6M4ATG8</accession>
<dbReference type="InterPro" id="IPR000620">
    <property type="entry name" value="EamA_dom"/>
</dbReference>
<feature type="transmembrane region" description="Helical" evidence="1">
    <location>
        <begin position="278"/>
        <end position="296"/>
    </location>
</feature>